<organism evidence="2 3">
    <name type="scientific">Bifidobacterium hapali</name>
    <dbReference type="NCBI Taxonomy" id="1630172"/>
    <lineage>
        <taxon>Bacteria</taxon>
        <taxon>Bacillati</taxon>
        <taxon>Actinomycetota</taxon>
        <taxon>Actinomycetes</taxon>
        <taxon>Bifidobacteriales</taxon>
        <taxon>Bifidobacteriaceae</taxon>
        <taxon>Bifidobacterium</taxon>
    </lineage>
</organism>
<dbReference type="EMBL" id="MWWY01000025">
    <property type="protein sequence ID" value="OZG64237.1"/>
    <property type="molecule type" value="Genomic_DNA"/>
</dbReference>
<dbReference type="AlphaFoldDB" id="A0A261FYL5"/>
<dbReference type="Proteomes" id="UP000216074">
    <property type="component" value="Unassembled WGS sequence"/>
</dbReference>
<keyword evidence="1" id="KW-0812">Transmembrane</keyword>
<sequence>MRLTGHVPVGEAGALRGLDDGEIVVGELVKLFVFGVLFLFLEVWFHAFGIRGGELGQGLFPVGGDPPLDETAFAFMAFAFPGLLPLSGPFVLYVADREPQELDDGLVVGELAAVAADLPQLIVQ</sequence>
<feature type="transmembrane region" description="Helical" evidence="1">
    <location>
        <begin position="31"/>
        <end position="52"/>
    </location>
</feature>
<keyword evidence="1" id="KW-0472">Membrane</keyword>
<protein>
    <submittedName>
        <fullName evidence="2">Uncharacterized protein</fullName>
    </submittedName>
</protein>
<evidence type="ECO:0000256" key="1">
    <source>
        <dbReference type="SAM" id="Phobius"/>
    </source>
</evidence>
<evidence type="ECO:0000313" key="2">
    <source>
        <dbReference type="EMBL" id="OZG64237.1"/>
    </source>
</evidence>
<keyword evidence="1" id="KW-1133">Transmembrane helix</keyword>
<proteinExistence type="predicted"/>
<name>A0A261FYL5_9BIFI</name>
<evidence type="ECO:0000313" key="3">
    <source>
        <dbReference type="Proteomes" id="UP000216074"/>
    </source>
</evidence>
<gene>
    <name evidence="2" type="ORF">BHAP_1404</name>
</gene>
<feature type="transmembrane region" description="Helical" evidence="1">
    <location>
        <begin position="72"/>
        <end position="95"/>
    </location>
</feature>
<accession>A0A261FYL5</accession>
<comment type="caution">
    <text evidence="2">The sequence shown here is derived from an EMBL/GenBank/DDBJ whole genome shotgun (WGS) entry which is preliminary data.</text>
</comment>
<keyword evidence="3" id="KW-1185">Reference proteome</keyword>
<reference evidence="2 3" key="1">
    <citation type="journal article" date="2017" name="BMC Genomics">
        <title>Comparative genomic and phylogenomic analyses of the Bifidobacteriaceae family.</title>
        <authorList>
            <person name="Lugli G.A."/>
            <person name="Milani C."/>
            <person name="Turroni F."/>
            <person name="Duranti S."/>
            <person name="Mancabelli L."/>
            <person name="Mangifesta M."/>
            <person name="Ferrario C."/>
            <person name="Modesto M."/>
            <person name="Mattarelli P."/>
            <person name="Jiri K."/>
            <person name="van Sinderen D."/>
            <person name="Ventura M."/>
        </authorList>
    </citation>
    <scope>NUCLEOTIDE SEQUENCE [LARGE SCALE GENOMIC DNA]</scope>
    <source>
        <strain evidence="2 3">DSM 100202</strain>
    </source>
</reference>